<accession>A0ABR2KKP7</accession>
<keyword evidence="2" id="KW-1185">Reference proteome</keyword>
<gene>
    <name evidence="1" type="ORF">M9Y10_028876</name>
</gene>
<evidence type="ECO:0000313" key="2">
    <source>
        <dbReference type="Proteomes" id="UP001470230"/>
    </source>
</evidence>
<reference evidence="1 2" key="1">
    <citation type="submission" date="2024-04" db="EMBL/GenBank/DDBJ databases">
        <title>Tritrichomonas musculus Genome.</title>
        <authorList>
            <person name="Alves-Ferreira E."/>
            <person name="Grigg M."/>
            <person name="Lorenzi H."/>
            <person name="Galac M."/>
        </authorList>
    </citation>
    <scope>NUCLEOTIDE SEQUENCE [LARGE SCALE GENOMIC DNA]</scope>
    <source>
        <strain evidence="1 2">EAF2021</strain>
    </source>
</reference>
<name>A0ABR2KKP7_9EUKA</name>
<dbReference type="Proteomes" id="UP001470230">
    <property type="component" value="Unassembled WGS sequence"/>
</dbReference>
<dbReference type="EMBL" id="JAPFFF010000004">
    <property type="protein sequence ID" value="KAK8891656.1"/>
    <property type="molecule type" value="Genomic_DNA"/>
</dbReference>
<organism evidence="1 2">
    <name type="scientific">Tritrichomonas musculus</name>
    <dbReference type="NCBI Taxonomy" id="1915356"/>
    <lineage>
        <taxon>Eukaryota</taxon>
        <taxon>Metamonada</taxon>
        <taxon>Parabasalia</taxon>
        <taxon>Tritrichomonadida</taxon>
        <taxon>Tritrichomonadidae</taxon>
        <taxon>Tritrichomonas</taxon>
    </lineage>
</organism>
<evidence type="ECO:0000313" key="1">
    <source>
        <dbReference type="EMBL" id="KAK8891656.1"/>
    </source>
</evidence>
<protein>
    <submittedName>
        <fullName evidence="1">Uncharacterized protein</fullName>
    </submittedName>
</protein>
<proteinExistence type="predicted"/>
<sequence>MDDSNNFDEIYYDSPLFYYENRNSAPRPSLNLFSAENEQENLVNHQSVPVSPDLLLNESLRNFYSKPQIDLIYQLQMTNSLVNEVLGSNIIVSSHSNFERKLVNVEELNTNLFGTMVININSVPSYNRARNDKAKYTQYRTLFKYAGAVLKTLEYSDLGSTNAETV</sequence>
<comment type="caution">
    <text evidence="1">The sequence shown here is derived from an EMBL/GenBank/DDBJ whole genome shotgun (WGS) entry which is preliminary data.</text>
</comment>